<protein>
    <submittedName>
        <fullName evidence="1">Uncharacterized protein</fullName>
    </submittedName>
</protein>
<dbReference type="AlphaFoldDB" id="A0A5S3WM21"/>
<reference evidence="1 2" key="1">
    <citation type="submission" date="2018-01" db="EMBL/GenBank/DDBJ databases">
        <authorList>
            <person name="Paulsen S."/>
            <person name="Gram L.K."/>
        </authorList>
    </citation>
    <scope>NUCLEOTIDE SEQUENCE [LARGE SCALE GENOMIC DNA]</scope>
    <source>
        <strain evidence="1 2">S2676</strain>
    </source>
</reference>
<evidence type="ECO:0000313" key="1">
    <source>
        <dbReference type="EMBL" id="TMP27617.1"/>
    </source>
</evidence>
<gene>
    <name evidence="1" type="ORF">CWB99_14270</name>
</gene>
<comment type="caution">
    <text evidence="1">The sequence shown here is derived from an EMBL/GenBank/DDBJ whole genome shotgun (WGS) entry which is preliminary data.</text>
</comment>
<accession>A0A5S3WM21</accession>
<name>A0A5S3WM21_9GAMM</name>
<evidence type="ECO:0000313" key="2">
    <source>
        <dbReference type="Proteomes" id="UP000310249"/>
    </source>
</evidence>
<organism evidence="1 2">
    <name type="scientific">Pseudoalteromonas rubra</name>
    <dbReference type="NCBI Taxonomy" id="43658"/>
    <lineage>
        <taxon>Bacteria</taxon>
        <taxon>Pseudomonadati</taxon>
        <taxon>Pseudomonadota</taxon>
        <taxon>Gammaproteobacteria</taxon>
        <taxon>Alteromonadales</taxon>
        <taxon>Pseudoalteromonadaceae</taxon>
        <taxon>Pseudoalteromonas</taxon>
    </lineage>
</organism>
<dbReference type="EMBL" id="PNCI01000031">
    <property type="protein sequence ID" value="TMP27617.1"/>
    <property type="molecule type" value="Genomic_DNA"/>
</dbReference>
<proteinExistence type="predicted"/>
<sequence length="94" mass="11130">MAVLDKAYRVWIGDKEVSRLANKLERPYFSLYERDLYGISPDRKLWRYNLDDDVLHYIAQLPVRARCVSDVNGEQALLTYMMQLNRELVSFSVQ</sequence>
<dbReference type="Proteomes" id="UP000310249">
    <property type="component" value="Unassembled WGS sequence"/>
</dbReference>
<reference evidence="2" key="2">
    <citation type="submission" date="2019-06" db="EMBL/GenBank/DDBJ databases">
        <title>Co-occurence of chitin degradation, pigmentation and bioactivity in marine Pseudoalteromonas.</title>
        <authorList>
            <person name="Sonnenschein E.C."/>
            <person name="Bech P.K."/>
        </authorList>
    </citation>
    <scope>NUCLEOTIDE SEQUENCE [LARGE SCALE GENOMIC DNA]</scope>
    <source>
        <strain evidence="2">S2676</strain>
    </source>
</reference>